<keyword evidence="2" id="KW-1185">Reference proteome</keyword>
<dbReference type="SUPFAM" id="SSF143744">
    <property type="entry name" value="GlcG-like"/>
    <property type="match status" value="1"/>
</dbReference>
<dbReference type="Pfam" id="PF03928">
    <property type="entry name" value="HbpS-like"/>
    <property type="match status" value="1"/>
</dbReference>
<dbReference type="InterPro" id="IPR038084">
    <property type="entry name" value="PduO/GlcC-like_sf"/>
</dbReference>
<dbReference type="EMBL" id="PQFZ01000006">
    <property type="protein sequence ID" value="POR51954.1"/>
    <property type="molecule type" value="Genomic_DNA"/>
</dbReference>
<reference evidence="1 2" key="1">
    <citation type="submission" date="2018-01" db="EMBL/GenBank/DDBJ databases">
        <title>Genomic Encyclopedia of Type Strains, Phase III (KMG-III): the genomes of soil and plant-associated and newly described type strains.</title>
        <authorList>
            <person name="Whitman W."/>
        </authorList>
    </citation>
    <scope>NUCLEOTIDE SEQUENCE [LARGE SCALE GENOMIC DNA]</scope>
    <source>
        <strain evidence="1 2">1131</strain>
    </source>
</reference>
<comment type="caution">
    <text evidence="1">The sequence shown here is derived from an EMBL/GenBank/DDBJ whole genome shotgun (WGS) entry which is preliminary data.</text>
</comment>
<name>A0A2S4MB71_9HYPH</name>
<protein>
    <submittedName>
        <fullName evidence="1">Uncharacterized protein GlcG (DUF336 family)</fullName>
    </submittedName>
</protein>
<dbReference type="Proteomes" id="UP000236919">
    <property type="component" value="Unassembled WGS sequence"/>
</dbReference>
<evidence type="ECO:0000313" key="1">
    <source>
        <dbReference type="EMBL" id="POR51954.1"/>
    </source>
</evidence>
<dbReference type="InterPro" id="IPR052517">
    <property type="entry name" value="GlcG_carb_metab_protein"/>
</dbReference>
<organism evidence="1 2">
    <name type="scientific">Bosea psychrotolerans</name>
    <dbReference type="NCBI Taxonomy" id="1871628"/>
    <lineage>
        <taxon>Bacteria</taxon>
        <taxon>Pseudomonadati</taxon>
        <taxon>Pseudomonadota</taxon>
        <taxon>Alphaproteobacteria</taxon>
        <taxon>Hyphomicrobiales</taxon>
        <taxon>Boseaceae</taxon>
        <taxon>Bosea</taxon>
    </lineage>
</organism>
<dbReference type="PANTHER" id="PTHR34309:SF1">
    <property type="entry name" value="PROTEIN GLCG"/>
    <property type="match status" value="1"/>
</dbReference>
<accession>A0A2S4MB71</accession>
<gene>
    <name evidence="1" type="ORF">CYD53_106238</name>
</gene>
<dbReference type="OrthoDB" id="9815788at2"/>
<proteinExistence type="predicted"/>
<dbReference type="InterPro" id="IPR005624">
    <property type="entry name" value="PduO/GlcC-like"/>
</dbReference>
<dbReference type="Gene3D" id="3.30.450.150">
    <property type="entry name" value="Haem-degrading domain"/>
    <property type="match status" value="1"/>
</dbReference>
<dbReference type="PANTHER" id="PTHR34309">
    <property type="entry name" value="SLR1406 PROTEIN"/>
    <property type="match status" value="1"/>
</dbReference>
<dbReference type="AlphaFoldDB" id="A0A2S4MB71"/>
<evidence type="ECO:0000313" key="2">
    <source>
        <dbReference type="Proteomes" id="UP000236919"/>
    </source>
</evidence>
<sequence length="142" mass="14986">MSSIVMRAIDSATAIKAAQGAAEKAKEIGVAVCIAIYDSSSQLKAFVRMDNAPMLAAQIAEDKAHTSASFRSPTHSLFEWIQKDPPLLHGITQYPRFIVFGGGYPIMEGEELIGSIGISGGHYLQDMECCKAGLAAIGASAP</sequence>